<protein>
    <submittedName>
        <fullName evidence="1">Uncharacterized protein</fullName>
    </submittedName>
</protein>
<comment type="caution">
    <text evidence="1">The sequence shown here is derived from an EMBL/GenBank/DDBJ whole genome shotgun (WGS) entry which is preliminary data.</text>
</comment>
<dbReference type="AlphaFoldDB" id="A0A1W0E3P2"/>
<dbReference type="STRING" id="646526.A0A1W0E3P2"/>
<dbReference type="InterPro" id="IPR037231">
    <property type="entry name" value="NAP-like_sf"/>
</dbReference>
<dbReference type="SUPFAM" id="SSF143113">
    <property type="entry name" value="NAP-like"/>
    <property type="match status" value="1"/>
</dbReference>
<evidence type="ECO:0000313" key="1">
    <source>
        <dbReference type="EMBL" id="OQS53867.1"/>
    </source>
</evidence>
<evidence type="ECO:0000313" key="2">
    <source>
        <dbReference type="Proteomes" id="UP000192758"/>
    </source>
</evidence>
<organism evidence="1 2">
    <name type="scientific">Ecytonucleospora hepatopenaei</name>
    <dbReference type="NCBI Taxonomy" id="646526"/>
    <lineage>
        <taxon>Eukaryota</taxon>
        <taxon>Fungi</taxon>
        <taxon>Fungi incertae sedis</taxon>
        <taxon>Microsporidia</taxon>
        <taxon>Enterocytozoonidae</taxon>
        <taxon>Ecytonucleospora</taxon>
    </lineage>
</organism>
<dbReference type="VEuPathDB" id="MicrosporidiaDB:EHP00_689"/>
<reference evidence="1 2" key="1">
    <citation type="journal article" date="2017" name="Environ. Microbiol.">
        <title>Decay of the glycolytic pathway and adaptation to intranuclear parasitism within Enterocytozoonidae microsporidia.</title>
        <authorList>
            <person name="Wiredu Boakye D."/>
            <person name="Jaroenlak P."/>
            <person name="Prachumwat A."/>
            <person name="Williams T.A."/>
            <person name="Bateman K.S."/>
            <person name="Itsathitphaisarn O."/>
            <person name="Sritunyalucksana K."/>
            <person name="Paszkiewicz K.H."/>
            <person name="Moore K.A."/>
            <person name="Stentiford G.D."/>
            <person name="Williams B.A."/>
        </authorList>
    </citation>
    <scope>NUCLEOTIDE SEQUENCE [LARGE SCALE GENOMIC DNA]</scope>
    <source>
        <strain evidence="1 2">TH1</strain>
    </source>
</reference>
<dbReference type="Proteomes" id="UP000192758">
    <property type="component" value="Unassembled WGS sequence"/>
</dbReference>
<name>A0A1W0E3P2_9MICR</name>
<dbReference type="OrthoDB" id="19419at2759"/>
<keyword evidence="2" id="KW-1185">Reference proteome</keyword>
<gene>
    <name evidence="1" type="ORF">EHP00_689</name>
</gene>
<proteinExistence type="predicted"/>
<sequence>MKIDSEIRKKLEGFQKVVDERFEEFIKKDFDLKLEFEKQNKEIYNERDEILKSFSDDDLKSLMTTAFENFPEIHHMLPTRCENEEYYFDCGFIKFIKAEYLEGYKIKVTAEFFENEYVENNQLERTFSFLTKEENSTQVKYKKGVEPCALFAYFDSDEESLEVFDIFYEFYANITSLMFAEAPVTE</sequence>
<accession>A0A1W0E3P2</accession>
<dbReference type="EMBL" id="MNPJ01000024">
    <property type="protein sequence ID" value="OQS53867.1"/>
    <property type="molecule type" value="Genomic_DNA"/>
</dbReference>